<dbReference type="EMBL" id="FLRJ01000210">
    <property type="protein sequence ID" value="SBT73017.1"/>
    <property type="molecule type" value="Genomic_DNA"/>
</dbReference>
<organism evidence="1 2">
    <name type="scientific">Plasmodium ovale</name>
    <name type="common">malaria parasite P. ovale</name>
    <dbReference type="NCBI Taxonomy" id="36330"/>
    <lineage>
        <taxon>Eukaryota</taxon>
        <taxon>Sar</taxon>
        <taxon>Alveolata</taxon>
        <taxon>Apicomplexa</taxon>
        <taxon>Aconoidasida</taxon>
        <taxon>Haemosporida</taxon>
        <taxon>Plasmodiidae</taxon>
        <taxon>Plasmodium</taxon>
        <taxon>Plasmodium (Plasmodium)</taxon>
    </lineage>
</organism>
<name>A0A1C3KH46_PLAOA</name>
<sequence length="239" mass="28210">MSSSNGSRKVKQAYCSHTSLSTNQNGTHKKGNKTNVSFSKLLISSLKNDYASFFFRVCMKQGNANPSEQFNHVEKKTRILSVAPWGEDPWGDSEKIAFRDDEFDLIVDKWVAFEERTKRDWQQIDDYELDEWKQLLFGTWLAVSLASDKSANDVNMLYSWHDMCQSLGSKRLNKNEEDNKILERIMKKLKYRALNKMIKNWDVEIEEFWRKIIQMKLEKNAEWANIVIENCNNWVKEQF</sequence>
<proteinExistence type="predicted"/>
<evidence type="ECO:0000313" key="1">
    <source>
        <dbReference type="EMBL" id="SBT73017.1"/>
    </source>
</evidence>
<dbReference type="AlphaFoldDB" id="A0A1C3KH46"/>
<dbReference type="VEuPathDB" id="PlasmoDB:POWCR01_000074000"/>
<reference evidence="1 2" key="1">
    <citation type="submission" date="2016-06" db="EMBL/GenBank/DDBJ databases">
        <authorList>
            <consortium name="Pathogen Informatics"/>
        </authorList>
    </citation>
    <scope>NUCLEOTIDE SEQUENCE [LARGE SCALE GENOMIC DNA]</scope>
</reference>
<accession>A0A1C3KH46</accession>
<gene>
    <name evidence="1" type="primary">PowCR01_000074000</name>
    <name evidence="1" type="ORF">POWCR01_000074000</name>
</gene>
<protein>
    <submittedName>
        <fullName evidence="1">Uncharacterized protein</fullName>
    </submittedName>
</protein>
<dbReference type="VEuPathDB" id="PlasmoDB:PocGH01_08045700"/>
<dbReference type="Proteomes" id="UP000243200">
    <property type="component" value="Unassembled WGS sequence"/>
</dbReference>
<evidence type="ECO:0000313" key="2">
    <source>
        <dbReference type="Proteomes" id="UP000243200"/>
    </source>
</evidence>
<dbReference type="OrthoDB" id="380530at2759"/>